<dbReference type="Pfam" id="PF17874">
    <property type="entry name" value="TPR_MalT"/>
    <property type="match status" value="1"/>
</dbReference>
<dbReference type="SMART" id="SM00220">
    <property type="entry name" value="S_TKc"/>
    <property type="match status" value="1"/>
</dbReference>
<dbReference type="InterPro" id="IPR019734">
    <property type="entry name" value="TPR_rpt"/>
</dbReference>
<accession>A0A956SDR3</accession>
<feature type="domain" description="Protein kinase" evidence="3">
    <location>
        <begin position="102"/>
        <end position="389"/>
    </location>
</feature>
<dbReference type="EMBL" id="JAGQHS010000062">
    <property type="protein sequence ID" value="MCA9756681.1"/>
    <property type="molecule type" value="Genomic_DNA"/>
</dbReference>
<dbReference type="SUPFAM" id="SSF56112">
    <property type="entry name" value="Protein kinase-like (PK-like)"/>
    <property type="match status" value="1"/>
</dbReference>
<name>A0A956SDR3_UNCEI</name>
<reference evidence="4" key="1">
    <citation type="submission" date="2020-04" db="EMBL/GenBank/DDBJ databases">
        <authorList>
            <person name="Zhang T."/>
        </authorList>
    </citation>
    <scope>NUCLEOTIDE SEQUENCE</scope>
    <source>
        <strain evidence="4">HKST-UBA02</strain>
    </source>
</reference>
<dbReference type="GO" id="GO:0005524">
    <property type="term" value="F:ATP binding"/>
    <property type="evidence" value="ECO:0007669"/>
    <property type="project" value="InterPro"/>
</dbReference>
<dbReference type="SUPFAM" id="SSF52540">
    <property type="entry name" value="P-loop containing nucleoside triphosphate hydrolases"/>
    <property type="match status" value="1"/>
</dbReference>
<dbReference type="SUPFAM" id="SSF48452">
    <property type="entry name" value="TPR-like"/>
    <property type="match status" value="3"/>
</dbReference>
<feature type="compositionally biased region" description="Basic and acidic residues" evidence="2">
    <location>
        <begin position="62"/>
        <end position="74"/>
    </location>
</feature>
<dbReference type="PROSITE" id="PS50005">
    <property type="entry name" value="TPR"/>
    <property type="match status" value="2"/>
</dbReference>
<dbReference type="Pfam" id="PF13424">
    <property type="entry name" value="TPR_12"/>
    <property type="match status" value="1"/>
</dbReference>
<comment type="caution">
    <text evidence="4">The sequence shown here is derived from an EMBL/GenBank/DDBJ whole genome shotgun (WGS) entry which is preliminary data.</text>
</comment>
<dbReference type="Pfam" id="PF00069">
    <property type="entry name" value="Pkinase"/>
    <property type="match status" value="1"/>
</dbReference>
<dbReference type="InterPro" id="IPR041617">
    <property type="entry name" value="TPR_MalT"/>
</dbReference>
<evidence type="ECO:0000313" key="4">
    <source>
        <dbReference type="EMBL" id="MCA9756681.1"/>
    </source>
</evidence>
<dbReference type="Gene3D" id="3.30.200.20">
    <property type="entry name" value="Phosphorylase Kinase, domain 1"/>
    <property type="match status" value="1"/>
</dbReference>
<dbReference type="InterPro" id="IPR000719">
    <property type="entry name" value="Prot_kinase_dom"/>
</dbReference>
<proteinExistence type="predicted"/>
<evidence type="ECO:0000259" key="3">
    <source>
        <dbReference type="PROSITE" id="PS50011"/>
    </source>
</evidence>
<dbReference type="CDD" id="cd14014">
    <property type="entry name" value="STKc_PknB_like"/>
    <property type="match status" value="1"/>
</dbReference>
<dbReference type="AlphaFoldDB" id="A0A956SDR3"/>
<dbReference type="Proteomes" id="UP000739538">
    <property type="component" value="Unassembled WGS sequence"/>
</dbReference>
<dbReference type="InterPro" id="IPR027417">
    <property type="entry name" value="P-loop_NTPase"/>
</dbReference>
<evidence type="ECO:0000256" key="1">
    <source>
        <dbReference type="PROSITE-ProRule" id="PRU00339"/>
    </source>
</evidence>
<feature type="repeat" description="TPR" evidence="1">
    <location>
        <begin position="1007"/>
        <end position="1040"/>
    </location>
</feature>
<keyword evidence="1" id="KW-0802">TPR repeat</keyword>
<protein>
    <submittedName>
        <fullName evidence="4">Tetratricopeptide repeat protein</fullName>
    </submittedName>
</protein>
<organism evidence="4 5">
    <name type="scientific">Eiseniibacteriota bacterium</name>
    <dbReference type="NCBI Taxonomy" id="2212470"/>
    <lineage>
        <taxon>Bacteria</taxon>
        <taxon>Candidatus Eiseniibacteriota</taxon>
    </lineage>
</organism>
<dbReference type="Gene3D" id="1.25.40.10">
    <property type="entry name" value="Tetratricopeptide repeat domain"/>
    <property type="match status" value="2"/>
</dbReference>
<dbReference type="InterPro" id="IPR011009">
    <property type="entry name" value="Kinase-like_dom_sf"/>
</dbReference>
<sequence>MEEITRLEALAETIAESVLAQDWQALDEVLADAGDRELLARLRSLAGIGPGSRATVLPEPGPAREQEPDGERRKPSPGAQTAQEPMTPDQRLQPGDSLGGRYRIQAHLQRGGMGDVYHAIDERLRIPVALKLLRPGLGSEETVLKQFQQEALLARTVFHPNVCQIYDLGRDEASGATYLAMELLLGRTLRERIHAEGPLSIQDTLPILRDIVAGLDAAHRSGVVHRDLKSANIMLARRGDRSSAILMDFGIAVAKYWETDSLGDSSALPGVVGTPGYMSPEQVVRGELSPASDLYSLGVVLFEMLTGRLPFQHASPALVAMAHALEPPPSPREFVEIDDRWESVILHLLEKDPEDRPPSAVDVLGKLEGTDPEARMPRHSLPLERNEFLGRKDELAELSRWWEATNGPRVLTIHGSAGVGKTRLALRFAGRVLRQWARTCPGGVWFCDLRGARNIDEVASTVAATLGLQTGSADASEVVASALVGRGRTLLILDHLDDETELVSSTVRRWVGAAAGSWFLVIGRKPHSELEGESIHLGGMSSADASMLLEARAQAHRPHFCIDDTNRGVVEAIVSSLAGNPLAIELAVTRLGSVTVEELYRERVRDRSEDSAEVTLEEAWARLSTWQQSALAQLSVFRGGFTVDAAEAVVDLTTFPSRPTVLDALHSLLDESWLHVSALERAPRFGVSSTVQESAAAKLAQGGLWSGPLERHSVVARFVEYFTAMGAEESLDALDRHGGTSLRKALVDEFDNLLAACRAAIDLGFEEAAVSGYAALSVVVDQRGPAGLAVEFGEDVLALARNPRWRVRVLRSLANAERGRNEPARSEALLSEALALCPGLGLPREEALVRGSLGNTYMRLHRVPEAEREFRKAIELFESVGDDHGRAVVQINLAGVPMRDGALDESRRYFEEAVSTLREVGDARREAVAVSNLGAILLNQGHVDVARNCFESALSIHRLVGNTHSMGRVLEHLGVVEYNQGELERACGYYEEALAKYREVGSRRDEAVLLGLLANPYRERGRLEEAESYYEEALKVHRQLGNRRQEGFVLRELADLERRRGNFEGALTYIDQSLAILRDQGERIEFAHSLLLLGRVRLDTSEVKASEEAFQAASRIADELGLGRESSLGRKVDELRQLIENASS</sequence>
<evidence type="ECO:0000256" key="2">
    <source>
        <dbReference type="SAM" id="MobiDB-lite"/>
    </source>
</evidence>
<gene>
    <name evidence="4" type="ORF">KDA27_12830</name>
</gene>
<dbReference type="PANTHER" id="PTHR47691:SF3">
    <property type="entry name" value="HTH-TYPE TRANSCRIPTIONAL REGULATOR RV0890C-RELATED"/>
    <property type="match status" value="1"/>
</dbReference>
<dbReference type="PANTHER" id="PTHR47691">
    <property type="entry name" value="REGULATOR-RELATED"/>
    <property type="match status" value="1"/>
</dbReference>
<dbReference type="Gene3D" id="1.10.510.10">
    <property type="entry name" value="Transferase(Phosphotransferase) domain 1"/>
    <property type="match status" value="1"/>
</dbReference>
<feature type="region of interest" description="Disordered" evidence="2">
    <location>
        <begin position="49"/>
        <end position="98"/>
    </location>
</feature>
<dbReference type="InterPro" id="IPR008271">
    <property type="entry name" value="Ser/Thr_kinase_AS"/>
</dbReference>
<evidence type="ECO:0000313" key="5">
    <source>
        <dbReference type="Proteomes" id="UP000739538"/>
    </source>
</evidence>
<dbReference type="InterPro" id="IPR011990">
    <property type="entry name" value="TPR-like_helical_dom_sf"/>
</dbReference>
<dbReference type="PROSITE" id="PS50011">
    <property type="entry name" value="PROTEIN_KINASE_DOM"/>
    <property type="match status" value="1"/>
</dbReference>
<dbReference type="GO" id="GO:0004672">
    <property type="term" value="F:protein kinase activity"/>
    <property type="evidence" value="ECO:0007669"/>
    <property type="project" value="InterPro"/>
</dbReference>
<dbReference type="Gene3D" id="3.40.50.300">
    <property type="entry name" value="P-loop containing nucleotide triphosphate hydrolases"/>
    <property type="match status" value="1"/>
</dbReference>
<reference evidence="4" key="2">
    <citation type="journal article" date="2021" name="Microbiome">
        <title>Successional dynamics and alternative stable states in a saline activated sludge microbial community over 9 years.</title>
        <authorList>
            <person name="Wang Y."/>
            <person name="Ye J."/>
            <person name="Ju F."/>
            <person name="Liu L."/>
            <person name="Boyd J.A."/>
            <person name="Deng Y."/>
            <person name="Parks D.H."/>
            <person name="Jiang X."/>
            <person name="Yin X."/>
            <person name="Woodcroft B.J."/>
            <person name="Tyson G.W."/>
            <person name="Hugenholtz P."/>
            <person name="Polz M.F."/>
            <person name="Zhang T."/>
        </authorList>
    </citation>
    <scope>NUCLEOTIDE SEQUENCE</scope>
    <source>
        <strain evidence="4">HKST-UBA02</strain>
    </source>
</reference>
<dbReference type="SMART" id="SM00028">
    <property type="entry name" value="TPR"/>
    <property type="match status" value="7"/>
</dbReference>
<feature type="repeat" description="TPR" evidence="1">
    <location>
        <begin position="847"/>
        <end position="880"/>
    </location>
</feature>
<dbReference type="PROSITE" id="PS00108">
    <property type="entry name" value="PROTEIN_KINASE_ST"/>
    <property type="match status" value="1"/>
</dbReference>